<proteinExistence type="inferred from homology"/>
<comment type="similarity">
    <text evidence="2">Belongs to the RLP family.</text>
</comment>
<dbReference type="EMBL" id="QGNW01001534">
    <property type="protein sequence ID" value="RVW37524.1"/>
    <property type="molecule type" value="Genomic_DNA"/>
</dbReference>
<dbReference type="FunFam" id="3.80.10.10:FF:000213">
    <property type="entry name" value="Tyrosine-sulfated glycopeptide receptor 1"/>
    <property type="match status" value="1"/>
</dbReference>
<evidence type="ECO:0000313" key="15">
    <source>
        <dbReference type="EMBL" id="RVW37524.1"/>
    </source>
</evidence>
<dbReference type="Pfam" id="PF13855">
    <property type="entry name" value="LRR_8"/>
    <property type="match status" value="2"/>
</dbReference>
<keyword evidence="5 13" id="KW-0812">Transmembrane</keyword>
<organism evidence="15 16">
    <name type="scientific">Vitis vinifera</name>
    <name type="common">Grape</name>
    <dbReference type="NCBI Taxonomy" id="29760"/>
    <lineage>
        <taxon>Eukaryota</taxon>
        <taxon>Viridiplantae</taxon>
        <taxon>Streptophyta</taxon>
        <taxon>Embryophyta</taxon>
        <taxon>Tracheophyta</taxon>
        <taxon>Spermatophyta</taxon>
        <taxon>Magnoliopsida</taxon>
        <taxon>eudicotyledons</taxon>
        <taxon>Gunneridae</taxon>
        <taxon>Pentapetalae</taxon>
        <taxon>rosids</taxon>
        <taxon>Vitales</taxon>
        <taxon>Vitaceae</taxon>
        <taxon>Viteae</taxon>
        <taxon>Vitis</taxon>
    </lineage>
</organism>
<feature type="domain" description="Leucine-rich repeat-containing N-terminal plant-type" evidence="14">
    <location>
        <begin position="98"/>
        <end position="147"/>
    </location>
</feature>
<evidence type="ECO:0000256" key="7">
    <source>
        <dbReference type="ARBA" id="ARBA00022737"/>
    </source>
</evidence>
<accession>A0A438DQ22</accession>
<evidence type="ECO:0000256" key="10">
    <source>
        <dbReference type="ARBA" id="ARBA00023170"/>
    </source>
</evidence>
<dbReference type="SMART" id="SM00369">
    <property type="entry name" value="LRR_TYP"/>
    <property type="match status" value="7"/>
</dbReference>
<keyword evidence="10 15" id="KW-0675">Receptor</keyword>
<dbReference type="InterPro" id="IPR013210">
    <property type="entry name" value="LRR_N_plant-typ"/>
</dbReference>
<evidence type="ECO:0000256" key="2">
    <source>
        <dbReference type="ARBA" id="ARBA00009592"/>
    </source>
</evidence>
<keyword evidence="11" id="KW-0325">Glycoprotein</keyword>
<feature type="domain" description="Leucine-rich repeat-containing N-terminal plant-type" evidence="14">
    <location>
        <begin position="16"/>
        <end position="32"/>
    </location>
</feature>
<dbReference type="InterPro" id="IPR032675">
    <property type="entry name" value="LRR_dom_sf"/>
</dbReference>
<dbReference type="Proteomes" id="UP000288805">
    <property type="component" value="Unassembled WGS sequence"/>
</dbReference>
<feature type="compositionally biased region" description="Polar residues" evidence="12">
    <location>
        <begin position="939"/>
        <end position="951"/>
    </location>
</feature>
<dbReference type="InterPro" id="IPR001611">
    <property type="entry name" value="Leu-rich_rpt"/>
</dbReference>
<evidence type="ECO:0000256" key="3">
    <source>
        <dbReference type="ARBA" id="ARBA00022475"/>
    </source>
</evidence>
<dbReference type="SUPFAM" id="SSF52047">
    <property type="entry name" value="RNI-like"/>
    <property type="match status" value="1"/>
</dbReference>
<keyword evidence="8 13" id="KW-1133">Transmembrane helix</keyword>
<dbReference type="InterPro" id="IPR003591">
    <property type="entry name" value="Leu-rich_rpt_typical-subtyp"/>
</dbReference>
<gene>
    <name evidence="15" type="primary">RLP12_50</name>
    <name evidence="15" type="ORF">CK203_073961</name>
</gene>
<dbReference type="GO" id="GO:0005886">
    <property type="term" value="C:plasma membrane"/>
    <property type="evidence" value="ECO:0007669"/>
    <property type="project" value="UniProtKB-SubCell"/>
</dbReference>
<name>A0A438DQ22_VITVI</name>
<feature type="transmembrane region" description="Helical" evidence="13">
    <location>
        <begin position="964"/>
        <end position="983"/>
    </location>
</feature>
<evidence type="ECO:0000256" key="13">
    <source>
        <dbReference type="SAM" id="Phobius"/>
    </source>
</evidence>
<comment type="caution">
    <text evidence="15">The sequence shown here is derived from an EMBL/GenBank/DDBJ whole genome shotgun (WGS) entry which is preliminary data.</text>
</comment>
<dbReference type="PANTHER" id="PTHR48065:SF32">
    <property type="entry name" value="PROTEIN BRASSINOSTEROID INSENSITIVE 1-LIKE"/>
    <property type="match status" value="1"/>
</dbReference>
<evidence type="ECO:0000256" key="9">
    <source>
        <dbReference type="ARBA" id="ARBA00023136"/>
    </source>
</evidence>
<dbReference type="SUPFAM" id="SSF52058">
    <property type="entry name" value="L domain-like"/>
    <property type="match status" value="2"/>
</dbReference>
<evidence type="ECO:0000256" key="1">
    <source>
        <dbReference type="ARBA" id="ARBA00004236"/>
    </source>
</evidence>
<dbReference type="FunFam" id="3.80.10.10:FF:000041">
    <property type="entry name" value="LRR receptor-like serine/threonine-protein kinase ERECTA"/>
    <property type="match status" value="2"/>
</dbReference>
<keyword evidence="6" id="KW-0732">Signal</keyword>
<dbReference type="Gene3D" id="3.80.10.10">
    <property type="entry name" value="Ribonuclease Inhibitor"/>
    <property type="match status" value="6"/>
</dbReference>
<dbReference type="AlphaFoldDB" id="A0A438DQ22"/>
<sequence>MVANSSSSMHQSLCHASQSSTLLEFKQSFLIDEDASVDPSVYPKVAKWHAPRRSCLYGTINSSNSLLHFLKLAVLDLTLNPMLQLQKPGLRDLPQCDDNESSALLEFKQSFVIAQHASDDPFAYPKVATWKSEEGSDCCSWDGVECNKDTGHVIGLDLGSSCLYGSINSSSTLFLLVHLQSLDLSDNDFNYSNIPSGVDQLSSLRSLNLSSSRFSGQIPSEVLALSKLVFLDLSQNQLKLQKPDLRNLVQKLIHLKNLDLSQVNISSPVPDTLANYSSLSSLFLENCGLSGEFPRDILQLPSLQFLSVRNNPDLTGYLPEFQETSPLKLLTLAGTSFSGGLPASADNLDSLNELDISSCHFTGLVSSSIGQLSQLTHLDLSSNSFGGQIPSFWANLSQLTFLEVSSNNFSGEAMDWIGKLTKLTHLGLDSINLKGEIPPFLANLTQLDYLSLEFNQLTGKIPSWVMNLTRLTSLALGYNNLHGPIPSSIFELVNLEILYLRSNDLTGILELDMLLKLKKLTRLGLSDNKLLLRTDTSSNGTGPKFKVLGLASCNLGEFPHFLRNQDELELLKLSNNKIHGKIPKWIWNIGKETLSLMDLAHNFLTGFEQPMVVLPWVSLIYLELSSNMLQGSLPVPPSSISTYFVENNRFTGKIPPLLCNLSNNFHGAIPQAFEVGSKLKMIDLSQNLLEGPVPRSLTNCTVLESLNLGNNQISDTFPFWLGALPELQVLILRSNRFHGAIGKPRTNFEFPKLRIIDLSYNSFSGNLPSVYFLDWIAMKSIDADNFTYMQASSGFSTQTYKLYDNYTYSMTMTNKGMERVYEKIPGIFRAIDFSSNKFKGEIPTSIGTLKGLHLLNFSYNSLTGRIPTSLRNLTELEALDLSQNNLLGEIPQQLTEMTFLGFFNVSHNNLTGPIPQGKQFDTFQSDSYEGNPGLCGNPKQASPQPSTSEQGQDLEPASGFDRKVVLMGYGSGLVFGVIIGYIFTTRKLQVCEDFWKEATRREKLN</sequence>
<evidence type="ECO:0000313" key="16">
    <source>
        <dbReference type="Proteomes" id="UP000288805"/>
    </source>
</evidence>
<comment type="subcellular location">
    <subcellularLocation>
        <location evidence="1">Cell membrane</location>
    </subcellularLocation>
</comment>
<evidence type="ECO:0000256" key="5">
    <source>
        <dbReference type="ARBA" id="ARBA00022692"/>
    </source>
</evidence>
<evidence type="ECO:0000256" key="12">
    <source>
        <dbReference type="SAM" id="MobiDB-lite"/>
    </source>
</evidence>
<reference evidence="15 16" key="1">
    <citation type="journal article" date="2018" name="PLoS Genet.">
        <title>Population sequencing reveals clonal diversity and ancestral inbreeding in the grapevine cultivar Chardonnay.</title>
        <authorList>
            <person name="Roach M.J."/>
            <person name="Johnson D.L."/>
            <person name="Bohlmann J."/>
            <person name="van Vuuren H.J."/>
            <person name="Jones S.J."/>
            <person name="Pretorius I.S."/>
            <person name="Schmidt S.A."/>
            <person name="Borneman A.R."/>
        </authorList>
    </citation>
    <scope>NUCLEOTIDE SEQUENCE [LARGE SCALE GENOMIC DNA]</scope>
    <source>
        <strain evidence="16">cv. Chardonnay</strain>
        <tissue evidence="15">Leaf</tissue>
    </source>
</reference>
<keyword evidence="4" id="KW-0433">Leucine-rich repeat</keyword>
<dbReference type="PROSITE" id="PS51450">
    <property type="entry name" value="LRR"/>
    <property type="match status" value="1"/>
</dbReference>
<protein>
    <submittedName>
        <fullName evidence="15">Receptor-like protein 12</fullName>
    </submittedName>
</protein>
<dbReference type="SMART" id="SM00365">
    <property type="entry name" value="LRR_SD22"/>
    <property type="match status" value="7"/>
</dbReference>
<evidence type="ECO:0000256" key="11">
    <source>
        <dbReference type="ARBA" id="ARBA00023180"/>
    </source>
</evidence>
<keyword evidence="9 13" id="KW-0472">Membrane</keyword>
<feature type="region of interest" description="Disordered" evidence="12">
    <location>
        <begin position="931"/>
        <end position="955"/>
    </location>
</feature>
<keyword evidence="7" id="KW-0677">Repeat</keyword>
<dbReference type="PANTHER" id="PTHR48065">
    <property type="entry name" value="OS10G0469600 PROTEIN"/>
    <property type="match status" value="1"/>
</dbReference>
<dbReference type="Pfam" id="PF00560">
    <property type="entry name" value="LRR_1"/>
    <property type="match status" value="6"/>
</dbReference>
<evidence type="ECO:0000256" key="4">
    <source>
        <dbReference type="ARBA" id="ARBA00022614"/>
    </source>
</evidence>
<evidence type="ECO:0000256" key="8">
    <source>
        <dbReference type="ARBA" id="ARBA00022989"/>
    </source>
</evidence>
<dbReference type="Pfam" id="PF08263">
    <property type="entry name" value="LRRNT_2"/>
    <property type="match status" value="2"/>
</dbReference>
<keyword evidence="3" id="KW-1003">Cell membrane</keyword>
<evidence type="ECO:0000259" key="14">
    <source>
        <dbReference type="Pfam" id="PF08263"/>
    </source>
</evidence>
<evidence type="ECO:0000256" key="6">
    <source>
        <dbReference type="ARBA" id="ARBA00022729"/>
    </source>
</evidence>